<dbReference type="Proteomes" id="UP001317629">
    <property type="component" value="Chromosome"/>
</dbReference>
<dbReference type="EMBL" id="AP027142">
    <property type="protein sequence ID" value="BDV33680.1"/>
    <property type="molecule type" value="Genomic_DNA"/>
</dbReference>
<organism evidence="2 3">
    <name type="scientific">Methylocystis iwaonis</name>
    <dbReference type="NCBI Taxonomy" id="2885079"/>
    <lineage>
        <taxon>Bacteria</taxon>
        <taxon>Pseudomonadati</taxon>
        <taxon>Pseudomonadota</taxon>
        <taxon>Alphaproteobacteria</taxon>
        <taxon>Hyphomicrobiales</taxon>
        <taxon>Methylocystaceae</taxon>
        <taxon>Methylocystis</taxon>
    </lineage>
</organism>
<evidence type="ECO:0000313" key="2">
    <source>
        <dbReference type="EMBL" id="BDV33680.1"/>
    </source>
</evidence>
<evidence type="ECO:0000256" key="1">
    <source>
        <dbReference type="SAM" id="Phobius"/>
    </source>
</evidence>
<evidence type="ECO:0008006" key="4">
    <source>
        <dbReference type="Google" id="ProtNLM"/>
    </source>
</evidence>
<keyword evidence="1" id="KW-0812">Transmembrane</keyword>
<reference evidence="2 3" key="1">
    <citation type="journal article" date="2023" name="Int. J. Syst. Evol. Microbiol.">
        <title>Methylocystis iwaonis sp. nov., a type II methane-oxidizing bacterium from surface soil of a rice paddy field in Japan, and emended description of the genus Methylocystis (ex Whittenbury et al. 1970) Bowman et al. 1993.</title>
        <authorList>
            <person name="Kaise H."/>
            <person name="Sawadogo J.B."/>
            <person name="Alam M.S."/>
            <person name="Ueno C."/>
            <person name="Dianou D."/>
            <person name="Shinjo R."/>
            <person name="Asakawa S."/>
        </authorList>
    </citation>
    <scope>NUCLEOTIDE SEQUENCE [LARGE SCALE GENOMIC DNA]</scope>
    <source>
        <strain evidence="2 3">SS37A-Re</strain>
    </source>
</reference>
<name>A0ABM8E703_9HYPH</name>
<gene>
    <name evidence="2" type="ORF">SS37A_12090</name>
</gene>
<dbReference type="RefSeq" id="WP_202073830.1">
    <property type="nucleotide sequence ID" value="NZ_AP027142.1"/>
</dbReference>
<keyword evidence="1" id="KW-0472">Membrane</keyword>
<protein>
    <recommendedName>
        <fullName evidence="4">DUF883 family protein</fullName>
    </recommendedName>
</protein>
<sequence length="98" mass="10352">MPLFRRNKDYASSLNSAARQAISASDQLGRMAEEGVEQASAALANVRDQSQQAVEDASEAFSDLRSTVETSVRAQPITALLIAAIAGIAVGAFMRPGR</sequence>
<feature type="transmembrane region" description="Helical" evidence="1">
    <location>
        <begin position="74"/>
        <end position="94"/>
    </location>
</feature>
<accession>A0ABM8E703</accession>
<keyword evidence="3" id="KW-1185">Reference proteome</keyword>
<evidence type="ECO:0000313" key="3">
    <source>
        <dbReference type="Proteomes" id="UP001317629"/>
    </source>
</evidence>
<keyword evidence="1" id="KW-1133">Transmembrane helix</keyword>
<proteinExistence type="predicted"/>